<dbReference type="OrthoDB" id="4509994at2759"/>
<dbReference type="AlphaFoldDB" id="A0A9P8MRA4"/>
<feature type="compositionally biased region" description="Low complexity" evidence="1">
    <location>
        <begin position="221"/>
        <end position="234"/>
    </location>
</feature>
<proteinExistence type="predicted"/>
<sequence length="448" mass="50556">MARPSDQQAKLPGLFLPLPRGQEPEYSDAAKSRIKASATFSGKKDEFHSFILSIKNKFDEDVRTFRTENSRMVCLYNLLEGKARRALETRFSSDTRPFSGVAEMIQALESAYGNPNELSEALDRLQRLQFTVNGKTDIVDFLAEFDYLTATGRVPEDQMKHTLWQHIPANLDNSLLTKTRDESVTYEVFCGFIKDAVHCQKRSMRQTQDSRSSDRSRRAPTKTAPTTAKTPNKTGSTPITSRDAGRALTDDEKRSAAQRLGAQIKELRVGFLQDFRGKPAGYIQKQLVATFVIDGRSFANETFDIAECGHDIFIGLFWMREKRLLLDCAARQIIWPDDLPALAKFSPTIQLSRQAPLSGRIDPKIQADAERRNRLLEKEEKRYRILHKNWRRSDQAPPASVPTPLPTPSPSFQSKSPSAKKSVRFQLTTALLPTSSPSPRSKPPKIKP</sequence>
<feature type="region of interest" description="Disordered" evidence="1">
    <location>
        <begin position="1"/>
        <end position="26"/>
    </location>
</feature>
<feature type="compositionally biased region" description="Pro residues" evidence="1">
    <location>
        <begin position="399"/>
        <end position="409"/>
    </location>
</feature>
<feature type="region of interest" description="Disordered" evidence="1">
    <location>
        <begin position="387"/>
        <end position="448"/>
    </location>
</feature>
<protein>
    <submittedName>
        <fullName evidence="2">Uncharacterized protein</fullName>
    </submittedName>
</protein>
<name>A0A9P8MRA4_9HYPO</name>
<evidence type="ECO:0000313" key="2">
    <source>
        <dbReference type="EMBL" id="KAH0959790.1"/>
    </source>
</evidence>
<dbReference type="GeneID" id="68357940"/>
<dbReference type="Proteomes" id="UP000824596">
    <property type="component" value="Unassembled WGS sequence"/>
</dbReference>
<feature type="region of interest" description="Disordered" evidence="1">
    <location>
        <begin position="201"/>
        <end position="252"/>
    </location>
</feature>
<feature type="compositionally biased region" description="Low complexity" evidence="1">
    <location>
        <begin position="427"/>
        <end position="439"/>
    </location>
</feature>
<accession>A0A9P8MRA4</accession>
<gene>
    <name evidence="2" type="ORF">HRG_08811</name>
</gene>
<keyword evidence="3" id="KW-1185">Reference proteome</keyword>
<dbReference type="EMBL" id="JAIZPD010000011">
    <property type="protein sequence ID" value="KAH0959790.1"/>
    <property type="molecule type" value="Genomic_DNA"/>
</dbReference>
<dbReference type="RefSeq" id="XP_044717303.1">
    <property type="nucleotide sequence ID" value="XM_044867282.1"/>
</dbReference>
<evidence type="ECO:0000313" key="3">
    <source>
        <dbReference type="Proteomes" id="UP000824596"/>
    </source>
</evidence>
<organism evidence="2 3">
    <name type="scientific">Hirsutella rhossiliensis</name>
    <dbReference type="NCBI Taxonomy" id="111463"/>
    <lineage>
        <taxon>Eukaryota</taxon>
        <taxon>Fungi</taxon>
        <taxon>Dikarya</taxon>
        <taxon>Ascomycota</taxon>
        <taxon>Pezizomycotina</taxon>
        <taxon>Sordariomycetes</taxon>
        <taxon>Hypocreomycetidae</taxon>
        <taxon>Hypocreales</taxon>
        <taxon>Ophiocordycipitaceae</taxon>
        <taxon>Hirsutella</taxon>
    </lineage>
</organism>
<evidence type="ECO:0000256" key="1">
    <source>
        <dbReference type="SAM" id="MobiDB-lite"/>
    </source>
</evidence>
<comment type="caution">
    <text evidence="2">The sequence shown here is derived from an EMBL/GenBank/DDBJ whole genome shotgun (WGS) entry which is preliminary data.</text>
</comment>
<feature type="compositionally biased region" description="Basic and acidic residues" evidence="1">
    <location>
        <begin position="243"/>
        <end position="252"/>
    </location>
</feature>
<reference evidence="2" key="1">
    <citation type="submission" date="2021-09" db="EMBL/GenBank/DDBJ databases">
        <title>A high-quality genome of the endoparasitic fungus Hirsutella rhossiliensis with a comparison of Hirsutella genomes reveals transposable elements contributing to genome size variation.</title>
        <authorList>
            <person name="Lin R."/>
            <person name="Jiao Y."/>
            <person name="Sun X."/>
            <person name="Ling J."/>
            <person name="Xie B."/>
            <person name="Cheng X."/>
        </authorList>
    </citation>
    <scope>NUCLEOTIDE SEQUENCE</scope>
    <source>
        <strain evidence="2">HR02</strain>
    </source>
</reference>